<keyword evidence="1" id="KW-0812">Transmembrane</keyword>
<keyword evidence="1" id="KW-0472">Membrane</keyword>
<organism evidence="2 3">
    <name type="scientific">Mycolicibacterium fortuitum</name>
    <name type="common">Mycobacterium fortuitum</name>
    <dbReference type="NCBI Taxonomy" id="1766"/>
    <lineage>
        <taxon>Bacteria</taxon>
        <taxon>Bacillati</taxon>
        <taxon>Actinomycetota</taxon>
        <taxon>Actinomycetes</taxon>
        <taxon>Mycobacteriales</taxon>
        <taxon>Mycobacteriaceae</taxon>
        <taxon>Mycolicibacterium</taxon>
    </lineage>
</organism>
<proteinExistence type="predicted"/>
<feature type="transmembrane region" description="Helical" evidence="1">
    <location>
        <begin position="20"/>
        <end position="42"/>
    </location>
</feature>
<dbReference type="RefSeq" id="WP_151246507.1">
    <property type="nucleotide sequence ID" value="NZ_JAEQRQ010000011.1"/>
</dbReference>
<sequence>MSAPSSSSPSSPSRGATIGFGCWLVASVLLIVGGLIAAFAAWPSAESAMFRGVGAITAVAGAGMAYLAGRSRSGDARHRRAAVALSMAIVVVVGLIAALSLAPVHILTLLALLLLIVGTGASTVSLRRRDEGE</sequence>
<reference evidence="2 3" key="1">
    <citation type="submission" date="2018-06" db="EMBL/GenBank/DDBJ databases">
        <authorList>
            <consortium name="Pathogen Informatics"/>
            <person name="Doyle S."/>
        </authorList>
    </citation>
    <scope>NUCLEOTIDE SEQUENCE [LARGE SCALE GENOMIC DNA]</scope>
    <source>
        <strain evidence="2 3">NCTC1542</strain>
    </source>
</reference>
<evidence type="ECO:0000313" key="3">
    <source>
        <dbReference type="Proteomes" id="UP000255389"/>
    </source>
</evidence>
<dbReference type="EMBL" id="UGQY01000003">
    <property type="protein sequence ID" value="STZ89059.1"/>
    <property type="molecule type" value="Genomic_DNA"/>
</dbReference>
<dbReference type="Proteomes" id="UP000255389">
    <property type="component" value="Unassembled WGS sequence"/>
</dbReference>
<gene>
    <name evidence="2" type="ORF">NCTC1542_03847</name>
</gene>
<feature type="transmembrane region" description="Helical" evidence="1">
    <location>
        <begin position="81"/>
        <end position="100"/>
    </location>
</feature>
<evidence type="ECO:0000313" key="2">
    <source>
        <dbReference type="EMBL" id="STZ89059.1"/>
    </source>
</evidence>
<dbReference type="AlphaFoldDB" id="A0A378UYC6"/>
<keyword evidence="1" id="KW-1133">Transmembrane helix</keyword>
<evidence type="ECO:0000256" key="1">
    <source>
        <dbReference type="SAM" id="Phobius"/>
    </source>
</evidence>
<protein>
    <recommendedName>
        <fullName evidence="4">Transmembrane protein</fullName>
    </recommendedName>
</protein>
<accession>A0A378UYC6</accession>
<evidence type="ECO:0008006" key="4">
    <source>
        <dbReference type="Google" id="ProtNLM"/>
    </source>
</evidence>
<feature type="transmembrane region" description="Helical" evidence="1">
    <location>
        <begin position="106"/>
        <end position="126"/>
    </location>
</feature>
<feature type="transmembrane region" description="Helical" evidence="1">
    <location>
        <begin position="48"/>
        <end position="69"/>
    </location>
</feature>
<name>A0A378UYC6_MYCFO</name>